<dbReference type="InterPro" id="IPR015105">
    <property type="entry name" value="NgoMIV"/>
</dbReference>
<keyword evidence="1" id="KW-0255">Endonuclease</keyword>
<dbReference type="InterPro" id="IPR037083">
    <property type="entry name" value="NgoMIV_sf"/>
</dbReference>
<dbReference type="CDD" id="cd22340">
    <property type="entry name" value="NgoMIV-like"/>
    <property type="match status" value="1"/>
</dbReference>
<reference evidence="1 2" key="1">
    <citation type="submission" date="2019-11" db="EMBL/GenBank/DDBJ databases">
        <title>Agromyces kandeliae sp. nov., isolated from mangrove soil.</title>
        <authorList>
            <person name="Wang R."/>
        </authorList>
    </citation>
    <scope>NUCLEOTIDE SEQUENCE [LARGE SCALE GENOMIC DNA]</scope>
    <source>
        <strain evidence="1 2">Q22</strain>
    </source>
</reference>
<keyword evidence="2" id="KW-1185">Reference proteome</keyword>
<keyword evidence="1" id="KW-0540">Nuclease</keyword>
<accession>A0A6L5R4J6</accession>
<name>A0A6L5R4J6_9MICO</name>
<dbReference type="Pfam" id="PF09015">
    <property type="entry name" value="NgoMIV_restric"/>
    <property type="match status" value="1"/>
</dbReference>
<sequence length="297" mass="32353">MSAIVTDERHAFHQQLIASSTLVITEVQPKDKKKQPFDCASNSDSGQKFSVDVGLDIAKQLGASRAKKRLDGQVAGKRFEAAVQSFLSATFLHLGALRPGTWEIENVGGSRGVYHLARYEPYRHLDDLAQAIEMSPTLASVLGNSYDISPDVIVIRKPESDSHINNQTSVVDGSTARLSPIRQANQTHGIVHAVVSCKWTLRSDRAQNARSEALNIIRNRKGRTPHIAVVTGEPSSTRLASLALGTGDVDTVYHFALPELTAATKRSGNSEAQQMLQTLVDGRRLRDISDLPLDLAI</sequence>
<dbReference type="AlphaFoldDB" id="A0A6L5R4J6"/>
<dbReference type="RefSeq" id="WP_154346779.1">
    <property type="nucleotide sequence ID" value="NZ_WKJD01000016.1"/>
</dbReference>
<evidence type="ECO:0000313" key="1">
    <source>
        <dbReference type="EMBL" id="MRX44504.1"/>
    </source>
</evidence>
<protein>
    <submittedName>
        <fullName evidence="1">Restriction endonuclease</fullName>
    </submittedName>
</protein>
<gene>
    <name evidence="1" type="ORF">GJR97_12310</name>
</gene>
<evidence type="ECO:0000313" key="2">
    <source>
        <dbReference type="Proteomes" id="UP000476511"/>
    </source>
</evidence>
<dbReference type="EMBL" id="WKJD01000016">
    <property type="protein sequence ID" value="MRX44504.1"/>
    <property type="molecule type" value="Genomic_DNA"/>
</dbReference>
<organism evidence="1 2">
    <name type="scientific">Agromyces kandeliae</name>
    <dbReference type="NCBI Taxonomy" id="2666141"/>
    <lineage>
        <taxon>Bacteria</taxon>
        <taxon>Bacillati</taxon>
        <taxon>Actinomycetota</taxon>
        <taxon>Actinomycetes</taxon>
        <taxon>Micrococcales</taxon>
        <taxon>Microbacteriaceae</taxon>
        <taxon>Agromyces</taxon>
    </lineage>
</organism>
<dbReference type="Proteomes" id="UP000476511">
    <property type="component" value="Unassembled WGS sequence"/>
</dbReference>
<dbReference type="InterPro" id="IPR011335">
    <property type="entry name" value="Restrct_endonuc-II-like"/>
</dbReference>
<comment type="caution">
    <text evidence="1">The sequence shown here is derived from an EMBL/GenBank/DDBJ whole genome shotgun (WGS) entry which is preliminary data.</text>
</comment>
<dbReference type="GO" id="GO:0009036">
    <property type="term" value="F:type II site-specific deoxyribonuclease activity"/>
    <property type="evidence" value="ECO:0007669"/>
    <property type="project" value="InterPro"/>
</dbReference>
<dbReference type="Gene3D" id="3.40.50.10010">
    <property type="entry name" value="Type-2 restriction enzyme NgoMIV"/>
    <property type="match status" value="1"/>
</dbReference>
<keyword evidence="1" id="KW-0378">Hydrolase</keyword>
<dbReference type="SUPFAM" id="SSF52980">
    <property type="entry name" value="Restriction endonuclease-like"/>
    <property type="match status" value="1"/>
</dbReference>
<proteinExistence type="predicted"/>
<dbReference type="GO" id="GO:0009307">
    <property type="term" value="P:DNA restriction-modification system"/>
    <property type="evidence" value="ECO:0007669"/>
    <property type="project" value="InterPro"/>
</dbReference>